<feature type="compositionally biased region" description="Basic and acidic residues" evidence="1">
    <location>
        <begin position="685"/>
        <end position="694"/>
    </location>
</feature>
<name>A0AAD1YKN5_9LAMI</name>
<feature type="compositionally biased region" description="Polar residues" evidence="1">
    <location>
        <begin position="271"/>
        <end position="296"/>
    </location>
</feature>
<feature type="compositionally biased region" description="Polar residues" evidence="1">
    <location>
        <begin position="344"/>
        <end position="358"/>
    </location>
</feature>
<sequence>MQRRQQLQDMDEGKKQNYVNQLPSQMFVVGNMDMTQHGGSATFQGFSNGLGLSQPHNMAGRSLGFSQQQFGVPLYSHRGGSSNDSANLLVMNKNSPLEIPAVQPSAFSNSVISQRSNFPSDQLCIPDEALLPNQVFEEKNLFGEGLVQGFNEGSLRENYSQQGNSQQRDTSILESEQRQKQAGLHGLAPGNVPKPGIFLQPGTSLDPLEQRILYNTDDNEDAGGFASTLELTSYMDELPSTQSGSWSALMQSAVAETSSGDTGVQEGWSGLSIQNPEPSTENKASNYIGSGKQQNNWVDLPSSKSEAFFHNSNMNDSFPGFQQSGDQFLKQREESHSESSHSSIQQSPRNANKWSDYSSQHKHSVEGSQMIQTSSPVPNFWLGQRHEHLKNDTDQSSFMSCANVNGPFSSLSGHESREKPYGSTLQHVTGGSQKPFYQVHHPKNQLYSTESAKMAPENNFEPTSSLFGSLSHPHIQSVTAQTSESMLDLLNKDDMSMEHAHGNLNSNNSTQKEAPLTETSASFGKSRNISSVPQGFGLRLGLADQQTPQSYSFFQTSSGNSSASSPKSHSHLQNRRPSGPPMTSHWARSVPVTQTSLTSVASQHVGLPMGQSNVWPDLLRSSDLALSSLPDTAGPSHEQHKQENSVQEYGAYSGKSNCNELRSGKEGSHQYGSAGEDSSISRSRFTHEHESMGKHHLEADVKPGSMIRHSNMAHQRGNQTPLVPATDAGAFGNTLIPLYNLNQNHSFLQPMQMPLNPVEGDSSKRLPIKCDGVDFGIDYQQPGQKSGVNDMEKNDAFSSGNNKTPWNFCLESQGDQLGKISSQAYLRDSQQMAMFGQNDTQSPAIGSNEDSNVTCPSQISLQMAPSWFKHYGTFKNEQMRPLFDANAEIIAVNQISERTLPNLQTNNSIMPVNLVSQGSSIWPVTVASKQISPTNVLPSDVTYQNLAVSRPRKRKIIAFELVPWHKVTQNSGRLQNISTAELEWAQATNKIFEEVKTEAIVFEDTHPVVRAKRRLIFTTHLIQQVFRPAPTVILSADASSNYDFVAYFAARLTLGDACSLAANSQFPSDSSDKSPEKLKTSKRTGAYDFSKVAEGFISQMKILKGNMLRLDKSLSITDTRAEAQELEKFSIINRLAKFHGRAHQGVDTASSSGTSSMQKHLQRYVIAVPMPETVPEGTDCLSL</sequence>
<proteinExistence type="predicted"/>
<feature type="region of interest" description="Disordered" evidence="1">
    <location>
        <begin position="626"/>
        <end position="694"/>
    </location>
</feature>
<dbReference type="AlphaFoldDB" id="A0AAD1YKN5"/>
<gene>
    <name evidence="2" type="ORF">FPE_LOCUS169</name>
</gene>
<protein>
    <submittedName>
        <fullName evidence="2">Uncharacterized protein</fullName>
    </submittedName>
</protein>
<feature type="compositionally biased region" description="Basic and acidic residues" evidence="1">
    <location>
        <begin position="329"/>
        <end position="339"/>
    </location>
</feature>
<feature type="compositionally biased region" description="Polar residues" evidence="1">
    <location>
        <begin position="308"/>
        <end position="326"/>
    </location>
</feature>
<accession>A0AAD1YKN5</accession>
<feature type="region of interest" description="Disordered" evidence="1">
    <location>
        <begin position="308"/>
        <end position="372"/>
    </location>
</feature>
<feature type="region of interest" description="Disordered" evidence="1">
    <location>
        <begin position="156"/>
        <end position="201"/>
    </location>
</feature>
<feature type="compositionally biased region" description="Low complexity" evidence="1">
    <location>
        <begin position="551"/>
        <end position="567"/>
    </location>
</feature>
<feature type="compositionally biased region" description="Polar residues" evidence="1">
    <location>
        <begin position="503"/>
        <end position="528"/>
    </location>
</feature>
<feature type="region of interest" description="Disordered" evidence="1">
    <location>
        <begin position="252"/>
        <end position="296"/>
    </location>
</feature>
<dbReference type="Proteomes" id="UP000834106">
    <property type="component" value="Chromosome 1"/>
</dbReference>
<feature type="compositionally biased region" description="Polar residues" evidence="1">
    <location>
        <begin position="157"/>
        <end position="174"/>
    </location>
</feature>
<feature type="region of interest" description="Disordered" evidence="1">
    <location>
        <begin position="498"/>
        <end position="528"/>
    </location>
</feature>
<feature type="region of interest" description="Disordered" evidence="1">
    <location>
        <begin position="551"/>
        <end position="586"/>
    </location>
</feature>
<dbReference type="PANTHER" id="PTHR31267:SF2">
    <property type="entry name" value="EXPRESSED PROTEIN"/>
    <property type="match status" value="1"/>
</dbReference>
<keyword evidence="3" id="KW-1185">Reference proteome</keyword>
<evidence type="ECO:0000256" key="1">
    <source>
        <dbReference type="SAM" id="MobiDB-lite"/>
    </source>
</evidence>
<organism evidence="2 3">
    <name type="scientific">Fraxinus pennsylvanica</name>
    <dbReference type="NCBI Taxonomy" id="56036"/>
    <lineage>
        <taxon>Eukaryota</taxon>
        <taxon>Viridiplantae</taxon>
        <taxon>Streptophyta</taxon>
        <taxon>Embryophyta</taxon>
        <taxon>Tracheophyta</taxon>
        <taxon>Spermatophyta</taxon>
        <taxon>Magnoliopsida</taxon>
        <taxon>eudicotyledons</taxon>
        <taxon>Gunneridae</taxon>
        <taxon>Pentapetalae</taxon>
        <taxon>asterids</taxon>
        <taxon>lamiids</taxon>
        <taxon>Lamiales</taxon>
        <taxon>Oleaceae</taxon>
        <taxon>Oleeae</taxon>
        <taxon>Fraxinus</taxon>
    </lineage>
</organism>
<evidence type="ECO:0000313" key="3">
    <source>
        <dbReference type="Proteomes" id="UP000834106"/>
    </source>
</evidence>
<dbReference type="PANTHER" id="PTHR31267">
    <property type="entry name" value="DENTIN SIALOPHOSPHOPROTEIN-LIKE PROTEIN"/>
    <property type="match status" value="1"/>
</dbReference>
<feature type="compositionally biased region" description="Polar residues" evidence="1">
    <location>
        <begin position="252"/>
        <end position="262"/>
    </location>
</feature>
<reference evidence="2" key="1">
    <citation type="submission" date="2023-05" db="EMBL/GenBank/DDBJ databases">
        <authorList>
            <person name="Huff M."/>
        </authorList>
    </citation>
    <scope>NUCLEOTIDE SEQUENCE</scope>
</reference>
<dbReference type="EMBL" id="OU503036">
    <property type="protein sequence ID" value="CAI9752738.1"/>
    <property type="molecule type" value="Genomic_DNA"/>
</dbReference>
<evidence type="ECO:0000313" key="2">
    <source>
        <dbReference type="EMBL" id="CAI9752738.1"/>
    </source>
</evidence>